<dbReference type="AlphaFoldDB" id="K8XEY3"/>
<evidence type="ECO:0000259" key="1">
    <source>
        <dbReference type="Pfam" id="PF04326"/>
    </source>
</evidence>
<feature type="domain" description="Schlafen AlbA-2" evidence="1">
    <location>
        <begin position="21"/>
        <end position="131"/>
    </location>
</feature>
<name>K8XEY3_RHOOP</name>
<reference evidence="2 3" key="1">
    <citation type="journal article" date="2013" name="Genome Announc.">
        <title>Draft Genome Sequence of Rhodococcus opacus Strain M213 Shows a Diverse Catabolic Potential.</title>
        <authorList>
            <person name="Pathak A."/>
            <person name="Green S.J."/>
            <person name="Ogram A."/>
            <person name="Chauhan A."/>
        </authorList>
    </citation>
    <scope>NUCLEOTIDE SEQUENCE [LARGE SCALE GENOMIC DNA]</scope>
    <source>
        <strain evidence="2 3">M213</strain>
    </source>
</reference>
<dbReference type="Pfam" id="PF04326">
    <property type="entry name" value="SLFN_AlbA_2"/>
    <property type="match status" value="1"/>
</dbReference>
<evidence type="ECO:0000313" key="3">
    <source>
        <dbReference type="Proteomes" id="UP000005951"/>
    </source>
</evidence>
<dbReference type="EMBL" id="AJYC02000189">
    <property type="protein sequence ID" value="EKT76862.1"/>
    <property type="molecule type" value="Genomic_DNA"/>
</dbReference>
<protein>
    <submittedName>
        <fullName evidence="2">Transcriptional regulator</fullName>
    </submittedName>
</protein>
<proteinExistence type="predicted"/>
<dbReference type="Proteomes" id="UP000005951">
    <property type="component" value="Unassembled WGS sequence"/>
</dbReference>
<sequence>MMFDNKKVDSGTIGYFDTQQENHFFDRKSARIAVAKLSQSISAFANADGGELLIGVEDDKTWRGFASVEDANPLLDTAFDRLKSGYFDAEFLNSDHFPGFVLHLSIERSPSVVYSTSDEAYIRNNAQNKKVTGERLDSLRRSKGDITYESHAIPASLEDLTNSETMIHFMLESDRISEPSEFLRKQGLLIDGNPTVAALLLYSDHPQGQLPHAGIKIYRYETSGEARRDFLSGVPLTIEGPIYTLIRRAEETAQKIIDSIPRLDQGSGLTKIEYPVETLHEILTNAVLHRDYGTRDYVHIKIFDNRIEVESPGRLPANITPQNILDERFARNPLIQRGINRFPDPPNMDIGEGLNTAFQAMERLRLNLPYINESGDHVRVTIPHEPLASPQEAIVNYVRESGRINNSTARTVTKIEQERTIRRYFAELVDAGELAQRGSGRGTYYEIP</sequence>
<gene>
    <name evidence="2" type="ORF">WSS_A40625</name>
</gene>
<accession>K8XEY3</accession>
<comment type="caution">
    <text evidence="2">The sequence shown here is derived from an EMBL/GenBank/DDBJ whole genome shotgun (WGS) entry which is preliminary data.</text>
</comment>
<dbReference type="Gene3D" id="3.30.950.30">
    <property type="entry name" value="Schlafen, AAA domain"/>
    <property type="match status" value="1"/>
</dbReference>
<dbReference type="InterPro" id="IPR038461">
    <property type="entry name" value="Schlafen_AlbA_2_dom_sf"/>
</dbReference>
<dbReference type="Pfam" id="PF13749">
    <property type="entry name" value="HATPase_c_4"/>
    <property type="match status" value="1"/>
</dbReference>
<dbReference type="PANTHER" id="PTHR30595">
    <property type="entry name" value="GLPR-RELATED TRANSCRIPTIONAL REPRESSOR"/>
    <property type="match status" value="1"/>
</dbReference>
<dbReference type="InterPro" id="IPR036388">
    <property type="entry name" value="WH-like_DNA-bd_sf"/>
</dbReference>
<dbReference type="InterPro" id="IPR007421">
    <property type="entry name" value="Schlafen_AlbA_2_dom"/>
</dbReference>
<dbReference type="InterPro" id="IPR038475">
    <property type="entry name" value="RecG_C_sf"/>
</dbReference>
<evidence type="ECO:0000313" key="2">
    <source>
        <dbReference type="EMBL" id="EKT76862.1"/>
    </source>
</evidence>
<dbReference type="Gene3D" id="3.30.565.60">
    <property type="match status" value="1"/>
</dbReference>
<dbReference type="PANTHER" id="PTHR30595:SF6">
    <property type="entry name" value="SCHLAFEN ALBA-2 DOMAIN-CONTAINING PROTEIN"/>
    <property type="match status" value="1"/>
</dbReference>
<organism evidence="2 3">
    <name type="scientific">Rhodococcus opacus M213</name>
    <dbReference type="NCBI Taxonomy" id="1129896"/>
    <lineage>
        <taxon>Bacteria</taxon>
        <taxon>Bacillati</taxon>
        <taxon>Actinomycetota</taxon>
        <taxon>Actinomycetes</taxon>
        <taxon>Mycobacteriales</taxon>
        <taxon>Nocardiaceae</taxon>
        <taxon>Rhodococcus</taxon>
    </lineage>
</organism>
<dbReference type="Gene3D" id="1.10.10.10">
    <property type="entry name" value="Winged helix-like DNA-binding domain superfamily/Winged helix DNA-binding domain"/>
    <property type="match status" value="1"/>
</dbReference>